<sequence>MDLPPSLSTSATGNIEMSGATLRTIMDQLQRLNRNGDQHDQLIHDLRTEVLTLKPQVETLQTENKVLKSLRPQVENLELENSLLRQEVDTLQKQLQEVASRGPVPNRRATSEALSYTSASAVGAGAANAGRDPPGSPLQNQGGLNRMGEGIHEDLDHEHPVEDTATFSSQLASKVSTALEPIEVHSGSDQASSPSLPTRRSTRKRKLKVLPDQSSDDDSWESFSPQSEPRAKRQKPNGRGTAKKYEPAPASLSKGKVRAKNSPSKSQVKLGGSQDDKNPVPSTTPKTPSMTSLAPGPSNRKDLKVGARTKIPAHAIDSKALIISNAVVDLYLSSTPTLTINPPPVEHNLPITMLSKGYGAATQALLWDNRKKPPHLTR</sequence>
<evidence type="ECO:0000313" key="3">
    <source>
        <dbReference type="EMBL" id="KAF5317324.1"/>
    </source>
</evidence>
<name>A0A8H5EYR7_9AGAR</name>
<dbReference type="EMBL" id="JAACJK010000219">
    <property type="protein sequence ID" value="KAF5317324.1"/>
    <property type="molecule type" value="Genomic_DNA"/>
</dbReference>
<dbReference type="AlphaFoldDB" id="A0A8H5EYR7"/>
<comment type="caution">
    <text evidence="3">The sequence shown here is derived from an EMBL/GenBank/DDBJ whole genome shotgun (WGS) entry which is preliminary data.</text>
</comment>
<feature type="coiled-coil region" evidence="1">
    <location>
        <begin position="29"/>
        <end position="101"/>
    </location>
</feature>
<proteinExistence type="predicted"/>
<dbReference type="OrthoDB" id="10329095at2759"/>
<protein>
    <submittedName>
        <fullName evidence="3">Uncharacterized protein</fullName>
    </submittedName>
</protein>
<gene>
    <name evidence="3" type="ORF">D9611_003576</name>
</gene>
<evidence type="ECO:0000313" key="4">
    <source>
        <dbReference type="Proteomes" id="UP000541558"/>
    </source>
</evidence>
<accession>A0A8H5EYR7</accession>
<keyword evidence="1" id="KW-0175">Coiled coil</keyword>
<keyword evidence="4" id="KW-1185">Reference proteome</keyword>
<feature type="region of interest" description="Disordered" evidence="2">
    <location>
        <begin position="124"/>
        <end position="150"/>
    </location>
</feature>
<feature type="region of interest" description="Disordered" evidence="2">
    <location>
        <begin position="184"/>
        <end position="302"/>
    </location>
</feature>
<evidence type="ECO:0000256" key="1">
    <source>
        <dbReference type="SAM" id="Coils"/>
    </source>
</evidence>
<evidence type="ECO:0000256" key="2">
    <source>
        <dbReference type="SAM" id="MobiDB-lite"/>
    </source>
</evidence>
<organism evidence="3 4">
    <name type="scientific">Ephemerocybe angulata</name>
    <dbReference type="NCBI Taxonomy" id="980116"/>
    <lineage>
        <taxon>Eukaryota</taxon>
        <taxon>Fungi</taxon>
        <taxon>Dikarya</taxon>
        <taxon>Basidiomycota</taxon>
        <taxon>Agaricomycotina</taxon>
        <taxon>Agaricomycetes</taxon>
        <taxon>Agaricomycetidae</taxon>
        <taxon>Agaricales</taxon>
        <taxon>Agaricineae</taxon>
        <taxon>Psathyrellaceae</taxon>
        <taxon>Ephemerocybe</taxon>
    </lineage>
</organism>
<dbReference type="Proteomes" id="UP000541558">
    <property type="component" value="Unassembled WGS sequence"/>
</dbReference>
<feature type="compositionally biased region" description="Low complexity" evidence="2">
    <location>
        <begin position="279"/>
        <end position="292"/>
    </location>
</feature>
<reference evidence="3 4" key="1">
    <citation type="journal article" date="2020" name="ISME J.">
        <title>Uncovering the hidden diversity of litter-decomposition mechanisms in mushroom-forming fungi.</title>
        <authorList>
            <person name="Floudas D."/>
            <person name="Bentzer J."/>
            <person name="Ahren D."/>
            <person name="Johansson T."/>
            <person name="Persson P."/>
            <person name="Tunlid A."/>
        </authorList>
    </citation>
    <scope>NUCLEOTIDE SEQUENCE [LARGE SCALE GENOMIC DNA]</scope>
    <source>
        <strain evidence="3 4">CBS 175.51</strain>
    </source>
</reference>